<evidence type="ECO:0000313" key="8">
    <source>
        <dbReference type="EMBL" id="EMR63690.1"/>
    </source>
</evidence>
<evidence type="ECO:0000259" key="7">
    <source>
        <dbReference type="SMART" id="SM00829"/>
    </source>
</evidence>
<dbReference type="PANTHER" id="PTHR42940">
    <property type="entry name" value="ALCOHOL DEHYDROGENASE 1-RELATED"/>
    <property type="match status" value="1"/>
</dbReference>
<comment type="similarity">
    <text evidence="2">Belongs to the zinc-containing alcohol dehydrogenase family.</text>
</comment>
<dbReference type="SUPFAM" id="SSF50129">
    <property type="entry name" value="GroES-like"/>
    <property type="match status" value="1"/>
</dbReference>
<dbReference type="GO" id="GO:0005737">
    <property type="term" value="C:cytoplasm"/>
    <property type="evidence" value="ECO:0007669"/>
    <property type="project" value="TreeGrafter"/>
</dbReference>
<dbReference type="Gene3D" id="3.90.180.10">
    <property type="entry name" value="Medium-chain alcohol dehydrogenases, catalytic domain"/>
    <property type="match status" value="1"/>
</dbReference>
<proteinExistence type="inferred from homology"/>
<dbReference type="InterPro" id="IPR013154">
    <property type="entry name" value="ADH-like_N"/>
</dbReference>
<dbReference type="EMBL" id="KB707185">
    <property type="protein sequence ID" value="EMR63690.1"/>
    <property type="molecule type" value="Genomic_DNA"/>
</dbReference>
<dbReference type="Gene3D" id="3.40.50.720">
    <property type="entry name" value="NAD(P)-binding Rossmann-like Domain"/>
    <property type="match status" value="1"/>
</dbReference>
<keyword evidence="9" id="KW-1185">Reference proteome</keyword>
<keyword evidence="4" id="KW-0862">Zinc</keyword>
<name>M7TAM3_EUTLA</name>
<protein>
    <submittedName>
        <fullName evidence="8">Putative alcohol dehydrogenase protein</fullName>
    </submittedName>
</protein>
<dbReference type="InterPro" id="IPR011032">
    <property type="entry name" value="GroES-like_sf"/>
</dbReference>
<keyword evidence="6" id="KW-0520">NAD</keyword>
<dbReference type="AlphaFoldDB" id="M7TAM3"/>
<dbReference type="FunFam" id="3.40.50.720:FF:000039">
    <property type="entry name" value="Alcohol dehydrogenase AdhP"/>
    <property type="match status" value="1"/>
</dbReference>
<dbReference type="STRING" id="1287681.M7TAM3"/>
<dbReference type="SMART" id="SM00829">
    <property type="entry name" value="PKS_ER"/>
    <property type="match status" value="1"/>
</dbReference>
<dbReference type="KEGG" id="ela:UCREL1_9360"/>
<dbReference type="Pfam" id="PF00107">
    <property type="entry name" value="ADH_zinc_N"/>
    <property type="match status" value="1"/>
</dbReference>
<dbReference type="HOGENOM" id="CLU_026673_20_1_1"/>
<sequence length="362" mass="38683">MMALPKLMRAAQVVAFNEPYQIREVPVPSELQPNDVLIKVAVASNCHTDFNVIKGNWNTKLPCTGSHEGAGTIVAIGSAISHLAIGDRVMGGMLVHPCGTCHDCTGPETNRQYCAKMEGYNGVTADGFYAEYVRTDGHHTVKLPDQIGFVDASPLACAGRTVWRAILQTELGEGQTLAIIGSGGGLGHLAIQFAKGRGLNVIGIDIRDEGLEISRQSDADWVVDARDGKHAVVKMVQAVTGGNGADSTMTLSFARDSTALACAVTRMHGTVIQVAEPDVVEIPPDELVFRDIKIRSTLIASGEESKDMLDFVAKNGIHVKTNLFHGLDSIFVLVREAHTSKMTGKACLVIDEDLVKADKVIG</sequence>
<dbReference type="GO" id="GO:0004022">
    <property type="term" value="F:alcohol dehydrogenase (NAD+) activity"/>
    <property type="evidence" value="ECO:0007669"/>
    <property type="project" value="TreeGrafter"/>
</dbReference>
<gene>
    <name evidence="8" type="ORF">UCREL1_9360</name>
</gene>
<evidence type="ECO:0000256" key="2">
    <source>
        <dbReference type="ARBA" id="ARBA00008072"/>
    </source>
</evidence>
<organism evidence="8 9">
    <name type="scientific">Eutypa lata (strain UCR-EL1)</name>
    <name type="common">Grapevine dieback disease fungus</name>
    <name type="synonym">Eutypa armeniacae</name>
    <dbReference type="NCBI Taxonomy" id="1287681"/>
    <lineage>
        <taxon>Eukaryota</taxon>
        <taxon>Fungi</taxon>
        <taxon>Dikarya</taxon>
        <taxon>Ascomycota</taxon>
        <taxon>Pezizomycotina</taxon>
        <taxon>Sordariomycetes</taxon>
        <taxon>Xylariomycetidae</taxon>
        <taxon>Xylariales</taxon>
        <taxon>Diatrypaceae</taxon>
        <taxon>Eutypa</taxon>
    </lineage>
</organism>
<evidence type="ECO:0000256" key="4">
    <source>
        <dbReference type="ARBA" id="ARBA00022833"/>
    </source>
</evidence>
<evidence type="ECO:0000313" key="9">
    <source>
        <dbReference type="Proteomes" id="UP000012174"/>
    </source>
</evidence>
<keyword evidence="5" id="KW-0560">Oxidoreductase</keyword>
<dbReference type="eggNOG" id="KOG0023">
    <property type="taxonomic scope" value="Eukaryota"/>
</dbReference>
<dbReference type="InterPro" id="IPR013149">
    <property type="entry name" value="ADH-like_C"/>
</dbReference>
<evidence type="ECO:0000256" key="3">
    <source>
        <dbReference type="ARBA" id="ARBA00022723"/>
    </source>
</evidence>
<evidence type="ECO:0000256" key="6">
    <source>
        <dbReference type="ARBA" id="ARBA00023027"/>
    </source>
</evidence>
<dbReference type="GO" id="GO:0046872">
    <property type="term" value="F:metal ion binding"/>
    <property type="evidence" value="ECO:0007669"/>
    <property type="project" value="UniProtKB-KW"/>
</dbReference>
<dbReference type="Proteomes" id="UP000012174">
    <property type="component" value="Unassembled WGS sequence"/>
</dbReference>
<dbReference type="PANTHER" id="PTHR42940:SF8">
    <property type="entry name" value="VACUOLAR PROTEIN SORTING-ASSOCIATED PROTEIN 11"/>
    <property type="match status" value="1"/>
</dbReference>
<accession>M7TAM3</accession>
<comment type="cofactor">
    <cofactor evidence="1">
        <name>Zn(2+)</name>
        <dbReference type="ChEBI" id="CHEBI:29105"/>
    </cofactor>
</comment>
<dbReference type="SUPFAM" id="SSF51735">
    <property type="entry name" value="NAD(P)-binding Rossmann-fold domains"/>
    <property type="match status" value="1"/>
</dbReference>
<reference evidence="9" key="1">
    <citation type="journal article" date="2013" name="Genome Announc.">
        <title>Draft genome sequence of the grapevine dieback fungus Eutypa lata UCR-EL1.</title>
        <authorList>
            <person name="Blanco-Ulate B."/>
            <person name="Rolshausen P.E."/>
            <person name="Cantu D."/>
        </authorList>
    </citation>
    <scope>NUCLEOTIDE SEQUENCE [LARGE SCALE GENOMIC DNA]</scope>
    <source>
        <strain evidence="9">UCR-EL1</strain>
    </source>
</reference>
<dbReference type="OrthoDB" id="256333at2759"/>
<dbReference type="Pfam" id="PF08240">
    <property type="entry name" value="ADH_N"/>
    <property type="match status" value="1"/>
</dbReference>
<dbReference type="InterPro" id="IPR036291">
    <property type="entry name" value="NAD(P)-bd_dom_sf"/>
</dbReference>
<dbReference type="OMA" id="VIPFQEL"/>
<dbReference type="InterPro" id="IPR020843">
    <property type="entry name" value="ER"/>
</dbReference>
<feature type="domain" description="Enoyl reductase (ER)" evidence="7">
    <location>
        <begin position="9"/>
        <end position="348"/>
    </location>
</feature>
<keyword evidence="3" id="KW-0479">Metal-binding</keyword>
<evidence type="ECO:0000256" key="5">
    <source>
        <dbReference type="ARBA" id="ARBA00023002"/>
    </source>
</evidence>
<evidence type="ECO:0000256" key="1">
    <source>
        <dbReference type="ARBA" id="ARBA00001947"/>
    </source>
</evidence>